<name>A0A072TSG0_MEDTR</name>
<keyword evidence="4" id="KW-1185">Reference proteome</keyword>
<evidence type="ECO:0000313" key="4">
    <source>
        <dbReference type="Proteomes" id="UP000002051"/>
    </source>
</evidence>
<sequence length="327" mass="36282">MRLKTFVGVAAKSGCCFSLGLNVSEPKKADAKNAAPAKHVKVVDPKDVKDEDSDESDNEIGSSDDEMENADSDSQDEDESDEDDEEETPVKKVDQGKKRPNESASKTPVSKKTKNATPEKTEHYLQEHCEVSKKYPAPHGLKQQFAADDSSAYVPAASVIAEPHQIKWQPPASGRFKCNVDAAFSIPHNRTGVGICLWDDEGTFVLAKTVHGSIAGSLLGCSVAFGMFNNHDNFKASHNSDNSSWHWIVVKDEDEGLKDAQMRGAFRRWKKMSKQGQRVRQELQRHSVFPLISQNSPKFIVLIATQVHKYSDYGTFVLKFTKNDNVL</sequence>
<dbReference type="EMBL" id="CM001224">
    <property type="protein sequence ID" value="KEH20146.1"/>
    <property type="molecule type" value="Genomic_DNA"/>
</dbReference>
<dbReference type="EnsemblPlants" id="KEH20146">
    <property type="protein sequence ID" value="KEH20146"/>
    <property type="gene ID" value="MTR_8g069135"/>
</dbReference>
<dbReference type="AlphaFoldDB" id="A0A072TSG0"/>
<dbReference type="HOGENOM" id="CLU_850926_0_0_1"/>
<dbReference type="Proteomes" id="UP000002051">
    <property type="component" value="Chromosome 8"/>
</dbReference>
<reference evidence="3" key="3">
    <citation type="submission" date="2015-04" db="UniProtKB">
        <authorList>
            <consortium name="EnsemblPlants"/>
        </authorList>
    </citation>
    <scope>IDENTIFICATION</scope>
    <source>
        <strain evidence="3">cv. Jemalong A17</strain>
    </source>
</reference>
<dbReference type="PANTHER" id="PTHR47074:SF48">
    <property type="entry name" value="POLYNUCLEOTIDYL TRANSFERASE, RIBONUCLEASE H-LIKE SUPERFAMILY PROTEIN"/>
    <property type="match status" value="1"/>
</dbReference>
<protein>
    <submittedName>
        <fullName evidence="2 3">Uncharacterized protein</fullName>
    </submittedName>
</protein>
<evidence type="ECO:0000313" key="3">
    <source>
        <dbReference type="EnsemblPlants" id="KEH20146"/>
    </source>
</evidence>
<dbReference type="STRING" id="3880.A0A072TSG0"/>
<accession>A0A072TSG0</accession>
<organism evidence="2 4">
    <name type="scientific">Medicago truncatula</name>
    <name type="common">Barrel medic</name>
    <name type="synonym">Medicago tribuloides</name>
    <dbReference type="NCBI Taxonomy" id="3880"/>
    <lineage>
        <taxon>Eukaryota</taxon>
        <taxon>Viridiplantae</taxon>
        <taxon>Streptophyta</taxon>
        <taxon>Embryophyta</taxon>
        <taxon>Tracheophyta</taxon>
        <taxon>Spermatophyta</taxon>
        <taxon>Magnoliopsida</taxon>
        <taxon>eudicotyledons</taxon>
        <taxon>Gunneridae</taxon>
        <taxon>Pentapetalae</taxon>
        <taxon>rosids</taxon>
        <taxon>fabids</taxon>
        <taxon>Fabales</taxon>
        <taxon>Fabaceae</taxon>
        <taxon>Papilionoideae</taxon>
        <taxon>50 kb inversion clade</taxon>
        <taxon>NPAAA clade</taxon>
        <taxon>Hologalegina</taxon>
        <taxon>IRL clade</taxon>
        <taxon>Trifolieae</taxon>
        <taxon>Medicago</taxon>
    </lineage>
</organism>
<reference evidence="2 4" key="1">
    <citation type="journal article" date="2011" name="Nature">
        <title>The Medicago genome provides insight into the evolution of rhizobial symbioses.</title>
        <authorList>
            <person name="Young N.D."/>
            <person name="Debelle F."/>
            <person name="Oldroyd G.E."/>
            <person name="Geurts R."/>
            <person name="Cannon S.B."/>
            <person name="Udvardi M.K."/>
            <person name="Benedito V.A."/>
            <person name="Mayer K.F."/>
            <person name="Gouzy J."/>
            <person name="Schoof H."/>
            <person name="Van de Peer Y."/>
            <person name="Proost S."/>
            <person name="Cook D.R."/>
            <person name="Meyers B.C."/>
            <person name="Spannagl M."/>
            <person name="Cheung F."/>
            <person name="De Mita S."/>
            <person name="Krishnakumar V."/>
            <person name="Gundlach H."/>
            <person name="Zhou S."/>
            <person name="Mudge J."/>
            <person name="Bharti A.K."/>
            <person name="Murray J.D."/>
            <person name="Naoumkina M.A."/>
            <person name="Rosen B."/>
            <person name="Silverstein K.A."/>
            <person name="Tang H."/>
            <person name="Rombauts S."/>
            <person name="Zhao P.X."/>
            <person name="Zhou P."/>
            <person name="Barbe V."/>
            <person name="Bardou P."/>
            <person name="Bechner M."/>
            <person name="Bellec A."/>
            <person name="Berger A."/>
            <person name="Berges H."/>
            <person name="Bidwell S."/>
            <person name="Bisseling T."/>
            <person name="Choisne N."/>
            <person name="Couloux A."/>
            <person name="Denny R."/>
            <person name="Deshpande S."/>
            <person name="Dai X."/>
            <person name="Doyle J.J."/>
            <person name="Dudez A.M."/>
            <person name="Farmer A.D."/>
            <person name="Fouteau S."/>
            <person name="Franken C."/>
            <person name="Gibelin C."/>
            <person name="Gish J."/>
            <person name="Goldstein S."/>
            <person name="Gonzalez A.J."/>
            <person name="Green P.J."/>
            <person name="Hallab A."/>
            <person name="Hartog M."/>
            <person name="Hua A."/>
            <person name="Humphray S.J."/>
            <person name="Jeong D.H."/>
            <person name="Jing Y."/>
            <person name="Jocker A."/>
            <person name="Kenton S.M."/>
            <person name="Kim D.J."/>
            <person name="Klee K."/>
            <person name="Lai H."/>
            <person name="Lang C."/>
            <person name="Lin S."/>
            <person name="Macmil S.L."/>
            <person name="Magdelenat G."/>
            <person name="Matthews L."/>
            <person name="McCorrison J."/>
            <person name="Monaghan E.L."/>
            <person name="Mun J.H."/>
            <person name="Najar F.Z."/>
            <person name="Nicholson C."/>
            <person name="Noirot C."/>
            <person name="O'Bleness M."/>
            <person name="Paule C.R."/>
            <person name="Poulain J."/>
            <person name="Prion F."/>
            <person name="Qin B."/>
            <person name="Qu C."/>
            <person name="Retzel E.F."/>
            <person name="Riddle C."/>
            <person name="Sallet E."/>
            <person name="Samain S."/>
            <person name="Samson N."/>
            <person name="Sanders I."/>
            <person name="Saurat O."/>
            <person name="Scarpelli C."/>
            <person name="Schiex T."/>
            <person name="Segurens B."/>
            <person name="Severin A.J."/>
            <person name="Sherrier D.J."/>
            <person name="Shi R."/>
            <person name="Sims S."/>
            <person name="Singer S.R."/>
            <person name="Sinharoy S."/>
            <person name="Sterck L."/>
            <person name="Viollet A."/>
            <person name="Wang B.B."/>
            <person name="Wang K."/>
            <person name="Wang M."/>
            <person name="Wang X."/>
            <person name="Warfsmann J."/>
            <person name="Weissenbach J."/>
            <person name="White D.D."/>
            <person name="White J.D."/>
            <person name="Wiley G.B."/>
            <person name="Wincker P."/>
            <person name="Xing Y."/>
            <person name="Yang L."/>
            <person name="Yao Z."/>
            <person name="Ying F."/>
            <person name="Zhai J."/>
            <person name="Zhou L."/>
            <person name="Zuber A."/>
            <person name="Denarie J."/>
            <person name="Dixon R.A."/>
            <person name="May G.D."/>
            <person name="Schwartz D.C."/>
            <person name="Rogers J."/>
            <person name="Quetier F."/>
            <person name="Town C.D."/>
            <person name="Roe B.A."/>
        </authorList>
    </citation>
    <scope>NUCLEOTIDE SEQUENCE [LARGE SCALE GENOMIC DNA]</scope>
    <source>
        <strain evidence="2">A17</strain>
        <strain evidence="3 4">cv. Jemalong A17</strain>
    </source>
</reference>
<evidence type="ECO:0000256" key="1">
    <source>
        <dbReference type="SAM" id="MobiDB-lite"/>
    </source>
</evidence>
<gene>
    <name evidence="2" type="ordered locus">MTR_8g069135</name>
</gene>
<evidence type="ECO:0000313" key="2">
    <source>
        <dbReference type="EMBL" id="KEH20146.1"/>
    </source>
</evidence>
<dbReference type="InterPro" id="IPR052929">
    <property type="entry name" value="RNase_H-like_EbsB-rel"/>
</dbReference>
<feature type="compositionally biased region" description="Acidic residues" evidence="1">
    <location>
        <begin position="50"/>
        <end position="87"/>
    </location>
</feature>
<feature type="region of interest" description="Disordered" evidence="1">
    <location>
        <begin position="28"/>
        <end position="120"/>
    </location>
</feature>
<proteinExistence type="predicted"/>
<reference evidence="2 4" key="2">
    <citation type="journal article" date="2014" name="BMC Genomics">
        <title>An improved genome release (version Mt4.0) for the model legume Medicago truncatula.</title>
        <authorList>
            <person name="Tang H."/>
            <person name="Krishnakumar V."/>
            <person name="Bidwell S."/>
            <person name="Rosen B."/>
            <person name="Chan A."/>
            <person name="Zhou S."/>
            <person name="Gentzbittel L."/>
            <person name="Childs K.L."/>
            <person name="Yandell M."/>
            <person name="Gundlach H."/>
            <person name="Mayer K.F."/>
            <person name="Schwartz D.C."/>
            <person name="Town C.D."/>
        </authorList>
    </citation>
    <scope>GENOME REANNOTATION</scope>
    <source>
        <strain evidence="2">A17</strain>
        <strain evidence="3 4">cv. Jemalong A17</strain>
    </source>
</reference>
<dbReference type="PANTHER" id="PTHR47074">
    <property type="entry name" value="BNAC02G40300D PROTEIN"/>
    <property type="match status" value="1"/>
</dbReference>
<feature type="compositionally biased region" description="Basic and acidic residues" evidence="1">
    <location>
        <begin position="88"/>
        <end position="101"/>
    </location>
</feature>